<feature type="domain" description="Multidrug resistance protein MdtA-like C-terminal permuted SH3" evidence="3">
    <location>
        <begin position="286"/>
        <end position="343"/>
    </location>
</feature>
<dbReference type="PANTHER" id="PTHR30469">
    <property type="entry name" value="MULTIDRUG RESISTANCE PROTEIN MDTA"/>
    <property type="match status" value="1"/>
</dbReference>
<evidence type="ECO:0000256" key="1">
    <source>
        <dbReference type="ARBA" id="ARBA00009477"/>
    </source>
</evidence>
<dbReference type="AlphaFoldDB" id="A0A4R4KG47"/>
<dbReference type="Gene3D" id="2.40.30.170">
    <property type="match status" value="1"/>
</dbReference>
<keyword evidence="5" id="KW-1185">Reference proteome</keyword>
<dbReference type="SUPFAM" id="SSF111369">
    <property type="entry name" value="HlyD-like secretion proteins"/>
    <property type="match status" value="1"/>
</dbReference>
<dbReference type="NCBIfam" id="TIGR01730">
    <property type="entry name" value="RND_mfp"/>
    <property type="match status" value="1"/>
</dbReference>
<dbReference type="OrthoDB" id="1522646at2"/>
<dbReference type="InterPro" id="IPR058627">
    <property type="entry name" value="MdtA-like_C"/>
</dbReference>
<sequence length="364" mass="39134">MNQPFRSLFYIVLGLMLTTACQSPRVSEEDALAGADTTARELPLVEVATAQRRPFATQVISNGRVVVPQQAELSFRSPGTIERVYVQNGASVAAGQLLASLYNADAQLALQKAELQLAESRVEINDLLITQGGRRGDTSSVSAEIYRFIRLRSGYDRALLAVREARLLLENTYLRAPMPGVVANLTLSAHNPTPVGKPFCILLNRTELRVVCPLLESELATVQAGQTARIETLGAGGGSYAAQVVTLNPLVSSEGLVEATLRLQKPDARLLSGMNVRVVIEKSLPNQLVVPKAAVVERNGRKVVFSFADGLAKWNYVTTGPENSTDLCILEGLEPGQQLIVSGNLNLGHDAKVEVRKADAADAP</sequence>
<dbReference type="GO" id="GO:0015562">
    <property type="term" value="F:efflux transmembrane transporter activity"/>
    <property type="evidence" value="ECO:0007669"/>
    <property type="project" value="TreeGrafter"/>
</dbReference>
<dbReference type="Proteomes" id="UP000295706">
    <property type="component" value="Unassembled WGS sequence"/>
</dbReference>
<dbReference type="Gene3D" id="2.40.420.20">
    <property type="match status" value="1"/>
</dbReference>
<dbReference type="RefSeq" id="WP_132116564.1">
    <property type="nucleotide sequence ID" value="NZ_SMJU01000005.1"/>
</dbReference>
<dbReference type="Pfam" id="PF25967">
    <property type="entry name" value="RND-MFP_C"/>
    <property type="match status" value="1"/>
</dbReference>
<dbReference type="Gene3D" id="2.40.50.100">
    <property type="match status" value="1"/>
</dbReference>
<feature type="coiled-coil region" evidence="2">
    <location>
        <begin position="103"/>
        <end position="130"/>
    </location>
</feature>
<reference evidence="4 5" key="1">
    <citation type="submission" date="2019-02" db="EMBL/GenBank/DDBJ databases">
        <title>Arundinibacter roseus gen. nov., sp. nov., a new member of the family Cytophagaceae.</title>
        <authorList>
            <person name="Szuroczki S."/>
            <person name="Khayer B."/>
            <person name="Sproer C."/>
            <person name="Toumi M."/>
            <person name="Szabo A."/>
            <person name="Felfoldi T."/>
            <person name="Schumann P."/>
            <person name="Toth E."/>
        </authorList>
    </citation>
    <scope>NUCLEOTIDE SEQUENCE [LARGE SCALE GENOMIC DNA]</scope>
    <source>
        <strain evidence="4 5">DMA-k-7a</strain>
    </source>
</reference>
<dbReference type="PROSITE" id="PS51257">
    <property type="entry name" value="PROKAR_LIPOPROTEIN"/>
    <property type="match status" value="1"/>
</dbReference>
<dbReference type="EMBL" id="SMJU01000005">
    <property type="protein sequence ID" value="TDB65816.1"/>
    <property type="molecule type" value="Genomic_DNA"/>
</dbReference>
<name>A0A4R4KG47_9BACT</name>
<dbReference type="GO" id="GO:1990281">
    <property type="term" value="C:efflux pump complex"/>
    <property type="evidence" value="ECO:0007669"/>
    <property type="project" value="TreeGrafter"/>
</dbReference>
<gene>
    <name evidence="4" type="ORF">EZE20_08595</name>
</gene>
<evidence type="ECO:0000256" key="2">
    <source>
        <dbReference type="SAM" id="Coils"/>
    </source>
</evidence>
<evidence type="ECO:0000313" key="5">
    <source>
        <dbReference type="Proteomes" id="UP000295706"/>
    </source>
</evidence>
<protein>
    <submittedName>
        <fullName evidence="4">Efflux RND transporter periplasmic adaptor subunit</fullName>
    </submittedName>
</protein>
<comment type="similarity">
    <text evidence="1">Belongs to the membrane fusion protein (MFP) (TC 8.A.1) family.</text>
</comment>
<organism evidence="4 5">
    <name type="scientific">Arundinibacter roseus</name>
    <dbReference type="NCBI Taxonomy" id="2070510"/>
    <lineage>
        <taxon>Bacteria</taxon>
        <taxon>Pseudomonadati</taxon>
        <taxon>Bacteroidota</taxon>
        <taxon>Cytophagia</taxon>
        <taxon>Cytophagales</taxon>
        <taxon>Spirosomataceae</taxon>
        <taxon>Arundinibacter</taxon>
    </lineage>
</organism>
<keyword evidence="2" id="KW-0175">Coiled coil</keyword>
<dbReference type="PANTHER" id="PTHR30469:SF15">
    <property type="entry name" value="HLYD FAMILY OF SECRETION PROTEINS"/>
    <property type="match status" value="1"/>
</dbReference>
<dbReference type="InterPro" id="IPR006143">
    <property type="entry name" value="RND_pump_MFP"/>
</dbReference>
<accession>A0A4R4KG47</accession>
<evidence type="ECO:0000259" key="3">
    <source>
        <dbReference type="Pfam" id="PF25967"/>
    </source>
</evidence>
<evidence type="ECO:0000313" key="4">
    <source>
        <dbReference type="EMBL" id="TDB65816.1"/>
    </source>
</evidence>
<proteinExistence type="inferred from homology"/>
<comment type="caution">
    <text evidence="4">The sequence shown here is derived from an EMBL/GenBank/DDBJ whole genome shotgun (WGS) entry which is preliminary data.</text>
</comment>